<feature type="domain" description="Reverse transcriptase" evidence="1">
    <location>
        <begin position="15"/>
        <end position="121"/>
    </location>
</feature>
<accession>A0A2I0TTW4</accession>
<evidence type="ECO:0000313" key="2">
    <source>
        <dbReference type="EMBL" id="PKU37254.1"/>
    </source>
</evidence>
<proteinExistence type="predicted"/>
<dbReference type="OrthoDB" id="416454at2759"/>
<dbReference type="Pfam" id="PF00078">
    <property type="entry name" value="RVT_1"/>
    <property type="match status" value="1"/>
</dbReference>
<reference evidence="3" key="2">
    <citation type="submission" date="2017-12" db="EMBL/GenBank/DDBJ databases">
        <title>Genome sequence of the Bar-tailed Godwit (Limosa lapponica baueri).</title>
        <authorList>
            <person name="Lima N.C.B."/>
            <person name="Parody-Merino A.M."/>
            <person name="Battley P.F."/>
            <person name="Fidler A.E."/>
            <person name="Prosdocimi F."/>
        </authorList>
    </citation>
    <scope>NUCLEOTIDE SEQUENCE [LARGE SCALE GENOMIC DNA]</scope>
</reference>
<organism evidence="2 3">
    <name type="scientific">Limosa lapponica baueri</name>
    <dbReference type="NCBI Taxonomy" id="1758121"/>
    <lineage>
        <taxon>Eukaryota</taxon>
        <taxon>Metazoa</taxon>
        <taxon>Chordata</taxon>
        <taxon>Craniata</taxon>
        <taxon>Vertebrata</taxon>
        <taxon>Euteleostomi</taxon>
        <taxon>Archelosauria</taxon>
        <taxon>Archosauria</taxon>
        <taxon>Dinosauria</taxon>
        <taxon>Saurischia</taxon>
        <taxon>Theropoda</taxon>
        <taxon>Coelurosauria</taxon>
        <taxon>Aves</taxon>
        <taxon>Neognathae</taxon>
        <taxon>Neoaves</taxon>
        <taxon>Charadriiformes</taxon>
        <taxon>Scolopacidae</taxon>
        <taxon>Limosa</taxon>
    </lineage>
</organism>
<name>A0A2I0TTW4_LIMLA</name>
<evidence type="ECO:0000259" key="1">
    <source>
        <dbReference type="Pfam" id="PF00078"/>
    </source>
</evidence>
<dbReference type="EMBL" id="KZ507228">
    <property type="protein sequence ID" value="PKU37254.1"/>
    <property type="molecule type" value="Genomic_DNA"/>
</dbReference>
<evidence type="ECO:0000313" key="3">
    <source>
        <dbReference type="Proteomes" id="UP000233556"/>
    </source>
</evidence>
<dbReference type="AlphaFoldDB" id="A0A2I0TTW4"/>
<reference evidence="3" key="1">
    <citation type="submission" date="2017-11" db="EMBL/GenBank/DDBJ databases">
        <authorList>
            <person name="Lima N.C."/>
            <person name="Parody-Merino A.M."/>
            <person name="Battley P.F."/>
            <person name="Fidler A.E."/>
            <person name="Prosdocimi F."/>
        </authorList>
    </citation>
    <scope>NUCLEOTIDE SEQUENCE [LARGE SCALE GENOMIC DNA]</scope>
</reference>
<dbReference type="PANTHER" id="PTHR33332">
    <property type="entry name" value="REVERSE TRANSCRIPTASE DOMAIN-CONTAINING PROTEIN"/>
    <property type="match status" value="1"/>
</dbReference>
<dbReference type="GO" id="GO:0003964">
    <property type="term" value="F:RNA-directed DNA polymerase activity"/>
    <property type="evidence" value="ECO:0007669"/>
    <property type="project" value="UniProtKB-KW"/>
</dbReference>
<keyword evidence="3" id="KW-1185">Reference proteome</keyword>
<gene>
    <name evidence="2" type="ORF">llap_12442</name>
</gene>
<dbReference type="Proteomes" id="UP000233556">
    <property type="component" value="Unassembled WGS sequence"/>
</dbReference>
<protein>
    <submittedName>
        <fullName evidence="2">Rna-directed dna polymerase from mobile element jockey-like</fullName>
    </submittedName>
</protein>
<dbReference type="InterPro" id="IPR000477">
    <property type="entry name" value="RT_dom"/>
</dbReference>
<sequence>MYEKGQNKLRINNVCKLETHGFDRLNIWWIRSCLDGCTERVMVNSLMSKWQPVTSGVPQGLVLGPVLFNIFVGYMDSGNECSLSRFSNDTKLCGVVDTLEGRNASQRDLDSLERWARANLMKFTKPSAGSCTWDMEIPGTDTGWAENGWEAALRRRTWEC</sequence>
<keyword evidence="2" id="KW-0548">Nucleotidyltransferase</keyword>
<keyword evidence="2" id="KW-0808">Transferase</keyword>
<keyword evidence="2" id="KW-0695">RNA-directed DNA polymerase</keyword>